<feature type="domain" description="Major facilitator superfamily (MFS) profile" evidence="8">
    <location>
        <begin position="9"/>
        <end position="441"/>
    </location>
</feature>
<keyword evidence="4 7" id="KW-1133">Transmembrane helix</keyword>
<organism evidence="9 10">
    <name type="scientific">Rhynchospora pubera</name>
    <dbReference type="NCBI Taxonomy" id="906938"/>
    <lineage>
        <taxon>Eukaryota</taxon>
        <taxon>Viridiplantae</taxon>
        <taxon>Streptophyta</taxon>
        <taxon>Embryophyta</taxon>
        <taxon>Tracheophyta</taxon>
        <taxon>Spermatophyta</taxon>
        <taxon>Magnoliopsida</taxon>
        <taxon>Liliopsida</taxon>
        <taxon>Poales</taxon>
        <taxon>Cyperaceae</taxon>
        <taxon>Cyperoideae</taxon>
        <taxon>Rhynchosporeae</taxon>
        <taxon>Rhynchospora</taxon>
    </lineage>
</organism>
<feature type="transmembrane region" description="Helical" evidence="7">
    <location>
        <begin position="75"/>
        <end position="92"/>
    </location>
</feature>
<dbReference type="Pfam" id="PF07690">
    <property type="entry name" value="MFS_1"/>
    <property type="match status" value="1"/>
</dbReference>
<dbReference type="PANTHER" id="PTHR23505:SF52">
    <property type="entry name" value="MAJOR FACILITATOR SUPERFAMILY PROTEIN"/>
    <property type="match status" value="1"/>
</dbReference>
<dbReference type="CDD" id="cd17328">
    <property type="entry name" value="MFS_spinster_like"/>
    <property type="match status" value="1"/>
</dbReference>
<dbReference type="PANTHER" id="PTHR23505">
    <property type="entry name" value="SPINSTER"/>
    <property type="match status" value="1"/>
</dbReference>
<dbReference type="InterPro" id="IPR036259">
    <property type="entry name" value="MFS_trans_sf"/>
</dbReference>
<keyword evidence="10" id="KW-1185">Reference proteome</keyword>
<evidence type="ECO:0000313" key="9">
    <source>
        <dbReference type="EMBL" id="KAJ4811286.1"/>
    </source>
</evidence>
<dbReference type="PROSITE" id="PS50850">
    <property type="entry name" value="MFS"/>
    <property type="match status" value="1"/>
</dbReference>
<evidence type="ECO:0000256" key="2">
    <source>
        <dbReference type="ARBA" id="ARBA00022448"/>
    </source>
</evidence>
<protein>
    <submittedName>
        <fullName evidence="9">Major facilitator superfamily protein</fullName>
    </submittedName>
</protein>
<dbReference type="InterPro" id="IPR011701">
    <property type="entry name" value="MFS"/>
</dbReference>
<keyword evidence="5 7" id="KW-0472">Membrane</keyword>
<keyword evidence="3 7" id="KW-0812">Transmembrane</keyword>
<evidence type="ECO:0000256" key="7">
    <source>
        <dbReference type="SAM" id="Phobius"/>
    </source>
</evidence>
<reference evidence="9" key="1">
    <citation type="submission" date="2022-08" db="EMBL/GenBank/DDBJ databases">
        <authorList>
            <person name="Marques A."/>
        </authorList>
    </citation>
    <scope>NUCLEOTIDE SEQUENCE</scope>
    <source>
        <strain evidence="9">RhyPub2mFocal</strain>
        <tissue evidence="9">Leaves</tissue>
    </source>
</reference>
<sequence>MGMGEEKRTLLLVNLASIMEKADEALLPAVYKEVGAALHTSPIGLGSLTLFRSFVQAACYPLAAYMALRYNRTHVIALGAFLWAAATFLVAVSDTFAQVAVARALNGVGLALVTPAIQSLVADSTDDTTRGTAFGWLQLTSNLGSLSGGLFALILASSTFMGIDGWRVAFHFVAIVSVLVGILVRLFAKDPHFLTNEGSTPNHVSRKSAWTELKELVLEAKAVVKIPSFQIIVAQGVTGSFPWSALAFAPMWLELTGFSHQETAVLMTIFAISCSVGSLLGGKMGDYFSIKYPNAGRIVLAQISSGSAVPLAALLLLALPDDSNTGFSHGFIMFIMGLSITWNAPATNNPIFAEIVPEKSRTSVYALDRSFESVLASFATPVVGYLAEHIYGYKPIKDGMAEDIITDRENAVSLAKALYTAISIPMVLCCVIYFFLYKTYPRDRERAKMDSLIASELEHIESAGKDKLDLYSKERSVIDIDYGDDDLFDGEEDEKMFVPYQVEPIASREIFRVKVAVSIPGGFCGYKKV</sequence>
<evidence type="ECO:0000256" key="3">
    <source>
        <dbReference type="ARBA" id="ARBA00022692"/>
    </source>
</evidence>
<dbReference type="EMBL" id="JAMFTS010000001">
    <property type="protein sequence ID" value="KAJ4811286.1"/>
    <property type="molecule type" value="Genomic_DNA"/>
</dbReference>
<dbReference type="AlphaFoldDB" id="A0AAV8H7D7"/>
<feature type="transmembrane region" description="Helical" evidence="7">
    <location>
        <begin position="417"/>
        <end position="436"/>
    </location>
</feature>
<feature type="transmembrane region" description="Helical" evidence="7">
    <location>
        <begin position="143"/>
        <end position="163"/>
    </location>
</feature>
<comment type="subcellular location">
    <subcellularLocation>
        <location evidence="1">Membrane</location>
        <topology evidence="1">Multi-pass membrane protein</topology>
    </subcellularLocation>
</comment>
<name>A0AAV8H7D7_9POAL</name>
<keyword evidence="2" id="KW-0813">Transport</keyword>
<dbReference type="SUPFAM" id="SSF103473">
    <property type="entry name" value="MFS general substrate transporter"/>
    <property type="match status" value="1"/>
</dbReference>
<proteinExistence type="inferred from homology"/>
<feature type="transmembrane region" description="Helical" evidence="7">
    <location>
        <begin position="231"/>
        <end position="252"/>
    </location>
</feature>
<comment type="caution">
    <text evidence="9">The sequence shown here is derived from an EMBL/GenBank/DDBJ whole genome shotgun (WGS) entry which is preliminary data.</text>
</comment>
<evidence type="ECO:0000256" key="1">
    <source>
        <dbReference type="ARBA" id="ARBA00004141"/>
    </source>
</evidence>
<comment type="similarity">
    <text evidence="6">Belongs to the major facilitator superfamily. Spinster (TC 2.A.1.49) family.</text>
</comment>
<gene>
    <name evidence="9" type="ORF">LUZ62_023852</name>
</gene>
<dbReference type="Gene3D" id="1.20.1250.20">
    <property type="entry name" value="MFS general substrate transporter like domains"/>
    <property type="match status" value="2"/>
</dbReference>
<evidence type="ECO:0000256" key="6">
    <source>
        <dbReference type="ARBA" id="ARBA00024338"/>
    </source>
</evidence>
<evidence type="ECO:0000259" key="8">
    <source>
        <dbReference type="PROSITE" id="PS50850"/>
    </source>
</evidence>
<evidence type="ECO:0000256" key="5">
    <source>
        <dbReference type="ARBA" id="ARBA00023136"/>
    </source>
</evidence>
<feature type="transmembrane region" description="Helical" evidence="7">
    <location>
        <begin position="264"/>
        <end position="282"/>
    </location>
</feature>
<feature type="transmembrane region" description="Helical" evidence="7">
    <location>
        <begin position="169"/>
        <end position="188"/>
    </location>
</feature>
<dbReference type="InterPro" id="IPR020846">
    <property type="entry name" value="MFS_dom"/>
</dbReference>
<dbReference type="Proteomes" id="UP001140206">
    <property type="component" value="Chromosome 1"/>
</dbReference>
<dbReference type="FunFam" id="1.20.1250.20:FF:000520">
    <property type="entry name" value="Major facilitator superfamily protein"/>
    <property type="match status" value="1"/>
</dbReference>
<feature type="transmembrane region" description="Helical" evidence="7">
    <location>
        <begin position="294"/>
        <end position="319"/>
    </location>
</feature>
<evidence type="ECO:0000313" key="10">
    <source>
        <dbReference type="Proteomes" id="UP001140206"/>
    </source>
</evidence>
<dbReference type="GO" id="GO:0016020">
    <property type="term" value="C:membrane"/>
    <property type="evidence" value="ECO:0007669"/>
    <property type="project" value="UniProtKB-SubCell"/>
</dbReference>
<evidence type="ECO:0000256" key="4">
    <source>
        <dbReference type="ARBA" id="ARBA00022989"/>
    </source>
</evidence>
<accession>A0AAV8H7D7</accession>
<feature type="transmembrane region" description="Helical" evidence="7">
    <location>
        <begin position="104"/>
        <end position="122"/>
    </location>
</feature>
<dbReference type="GO" id="GO:0022857">
    <property type="term" value="F:transmembrane transporter activity"/>
    <property type="evidence" value="ECO:0007669"/>
    <property type="project" value="InterPro"/>
</dbReference>
<dbReference type="InterPro" id="IPR044770">
    <property type="entry name" value="MFS_spinster-like"/>
</dbReference>